<dbReference type="EMBL" id="JAIWYP010000002">
    <property type="protein sequence ID" value="KAH3866796.1"/>
    <property type="molecule type" value="Genomic_DNA"/>
</dbReference>
<feature type="region of interest" description="Disordered" evidence="1">
    <location>
        <begin position="116"/>
        <end position="142"/>
    </location>
</feature>
<feature type="transmembrane region" description="Helical" evidence="2">
    <location>
        <begin position="263"/>
        <end position="287"/>
    </location>
</feature>
<organism evidence="4 5">
    <name type="scientific">Dreissena polymorpha</name>
    <name type="common">Zebra mussel</name>
    <name type="synonym">Mytilus polymorpha</name>
    <dbReference type="NCBI Taxonomy" id="45954"/>
    <lineage>
        <taxon>Eukaryota</taxon>
        <taxon>Metazoa</taxon>
        <taxon>Spiralia</taxon>
        <taxon>Lophotrochozoa</taxon>
        <taxon>Mollusca</taxon>
        <taxon>Bivalvia</taxon>
        <taxon>Autobranchia</taxon>
        <taxon>Heteroconchia</taxon>
        <taxon>Euheterodonta</taxon>
        <taxon>Imparidentia</taxon>
        <taxon>Neoheterodontei</taxon>
        <taxon>Myida</taxon>
        <taxon>Dreissenoidea</taxon>
        <taxon>Dreissenidae</taxon>
        <taxon>Dreissena</taxon>
    </lineage>
</organism>
<reference evidence="4" key="1">
    <citation type="journal article" date="2019" name="bioRxiv">
        <title>The Genome of the Zebra Mussel, Dreissena polymorpha: A Resource for Invasive Species Research.</title>
        <authorList>
            <person name="McCartney M.A."/>
            <person name="Auch B."/>
            <person name="Kono T."/>
            <person name="Mallez S."/>
            <person name="Zhang Y."/>
            <person name="Obille A."/>
            <person name="Becker A."/>
            <person name="Abrahante J.E."/>
            <person name="Garbe J."/>
            <person name="Badalamenti J.P."/>
            <person name="Herman A."/>
            <person name="Mangelson H."/>
            <person name="Liachko I."/>
            <person name="Sullivan S."/>
            <person name="Sone E.D."/>
            <person name="Koren S."/>
            <person name="Silverstein K.A.T."/>
            <person name="Beckman K.B."/>
            <person name="Gohl D.M."/>
        </authorList>
    </citation>
    <scope>NUCLEOTIDE SEQUENCE</scope>
    <source>
        <strain evidence="4">Duluth1</strain>
        <tissue evidence="4">Whole animal</tissue>
    </source>
</reference>
<sequence length="345" mass="37975">MKTSIGVYILQVLLLALNAGAQTQIAPDGIYYDYEERQSSSGPTGNAIEAINDATTVEPKLSAVDFGVNTEATKLKDNNSFEVQDKTTAKDDIVAASLSLTTVTDVPPDMMGINDTELLSGDNETSQQPNRTDAPHSGISDKKPIDETFVNHLFLEGHVFGRGAVLQNALHLSLLTDEYFSQQWYLSVRAVSMSYMRTGDGLAITDVQYVVTYGHYVIERFHVQRILSKPEVHRHLHHHLETNSLKEYSGAAIERTHVWEPKYTVALAVGGVVIAVMILMFVAAIVTKRKPKLAGRKKSPVGKGPCVIPRVVTDKRKLFSVDDGGYNNPAYNFNSRSVMDGEFCA</sequence>
<evidence type="ECO:0000256" key="1">
    <source>
        <dbReference type="SAM" id="MobiDB-lite"/>
    </source>
</evidence>
<keyword evidence="2" id="KW-0472">Membrane</keyword>
<protein>
    <submittedName>
        <fullName evidence="4">Uncharacterized protein</fullName>
    </submittedName>
</protein>
<keyword evidence="2" id="KW-0812">Transmembrane</keyword>
<keyword evidence="3" id="KW-0732">Signal</keyword>
<keyword evidence="2" id="KW-1133">Transmembrane helix</keyword>
<reference evidence="4" key="2">
    <citation type="submission" date="2020-11" db="EMBL/GenBank/DDBJ databases">
        <authorList>
            <person name="McCartney M.A."/>
            <person name="Auch B."/>
            <person name="Kono T."/>
            <person name="Mallez S."/>
            <person name="Becker A."/>
            <person name="Gohl D.M."/>
            <person name="Silverstein K.A.T."/>
            <person name="Koren S."/>
            <person name="Bechman K.B."/>
            <person name="Herman A."/>
            <person name="Abrahante J.E."/>
            <person name="Garbe J."/>
        </authorList>
    </citation>
    <scope>NUCLEOTIDE SEQUENCE</scope>
    <source>
        <strain evidence="4">Duluth1</strain>
        <tissue evidence="4">Whole animal</tissue>
    </source>
</reference>
<accession>A0A9D4LZF0</accession>
<dbReference type="Proteomes" id="UP000828390">
    <property type="component" value="Unassembled WGS sequence"/>
</dbReference>
<feature type="signal peptide" evidence="3">
    <location>
        <begin position="1"/>
        <end position="21"/>
    </location>
</feature>
<evidence type="ECO:0000256" key="3">
    <source>
        <dbReference type="SAM" id="SignalP"/>
    </source>
</evidence>
<feature type="compositionally biased region" description="Polar residues" evidence="1">
    <location>
        <begin position="122"/>
        <end position="131"/>
    </location>
</feature>
<dbReference type="AlphaFoldDB" id="A0A9D4LZF0"/>
<evidence type="ECO:0000313" key="5">
    <source>
        <dbReference type="Proteomes" id="UP000828390"/>
    </source>
</evidence>
<feature type="chain" id="PRO_5038592603" evidence="3">
    <location>
        <begin position="22"/>
        <end position="345"/>
    </location>
</feature>
<evidence type="ECO:0000256" key="2">
    <source>
        <dbReference type="SAM" id="Phobius"/>
    </source>
</evidence>
<dbReference type="OrthoDB" id="10625977at2759"/>
<name>A0A9D4LZF0_DREPO</name>
<keyword evidence="5" id="KW-1185">Reference proteome</keyword>
<proteinExistence type="predicted"/>
<evidence type="ECO:0000313" key="4">
    <source>
        <dbReference type="EMBL" id="KAH3866796.1"/>
    </source>
</evidence>
<comment type="caution">
    <text evidence="4">The sequence shown here is derived from an EMBL/GenBank/DDBJ whole genome shotgun (WGS) entry which is preliminary data.</text>
</comment>
<gene>
    <name evidence="4" type="ORF">DPMN_029919</name>
</gene>